<dbReference type="AlphaFoldDB" id="A0A2H0VI72"/>
<evidence type="ECO:0000313" key="2">
    <source>
        <dbReference type="EMBL" id="PIR98773.1"/>
    </source>
</evidence>
<sequence length="215" mass="23845">MISTQPIIVFDSGIGGLSIYRPLQVNLPRANILYIADSVNFPYGDKSSDWLLNRFQELSVKFSLLNPSLVVLACNSATTNIIGQLRSTLSCPVVGVEPVIKPLSAYRSSLAIMTRSSAESLTTAKLLKLYGSHVRIHVPRDLAKAIEFNDYKQVKKNIHEIKKIVQKYHVEAIGLSCTHYPLILTDLHKAMPDVVFIDPSDAVVKEVMRVLALSK</sequence>
<dbReference type="EMBL" id="PFAF01000064">
    <property type="protein sequence ID" value="PIR98773.1"/>
    <property type="molecule type" value="Genomic_DNA"/>
</dbReference>
<protein>
    <submittedName>
        <fullName evidence="2">Uncharacterized protein</fullName>
    </submittedName>
</protein>
<dbReference type="Gene3D" id="3.40.50.1860">
    <property type="match status" value="2"/>
</dbReference>
<evidence type="ECO:0000313" key="3">
    <source>
        <dbReference type="Proteomes" id="UP000230796"/>
    </source>
</evidence>
<organism evidence="2 3">
    <name type="scientific">Candidatus Collierbacteria bacterium CG10_big_fil_rev_8_21_14_0_10_44_9</name>
    <dbReference type="NCBI Taxonomy" id="1974535"/>
    <lineage>
        <taxon>Bacteria</taxon>
        <taxon>Candidatus Collieribacteriota</taxon>
    </lineage>
</organism>
<dbReference type="Pfam" id="PF01177">
    <property type="entry name" value="Asp_Glu_race"/>
    <property type="match status" value="1"/>
</dbReference>
<dbReference type="InterPro" id="IPR015942">
    <property type="entry name" value="Asp/Glu/hydantoin_racemase"/>
</dbReference>
<comment type="caution">
    <text evidence="2">The sequence shown here is derived from an EMBL/GenBank/DDBJ whole genome shotgun (WGS) entry which is preliminary data.</text>
</comment>
<dbReference type="SUPFAM" id="SSF53681">
    <property type="entry name" value="Aspartate/glutamate racemase"/>
    <property type="match status" value="2"/>
</dbReference>
<evidence type="ECO:0000256" key="1">
    <source>
        <dbReference type="ARBA" id="ARBA00023235"/>
    </source>
</evidence>
<name>A0A2H0VI72_9BACT</name>
<gene>
    <name evidence="2" type="ORF">COT87_02990</name>
</gene>
<dbReference type="PANTHER" id="PTHR21198">
    <property type="entry name" value="GLUTAMATE RACEMASE"/>
    <property type="match status" value="1"/>
</dbReference>
<dbReference type="PROSITE" id="PS00923">
    <property type="entry name" value="ASP_GLU_RACEMASE_1"/>
    <property type="match status" value="1"/>
</dbReference>
<dbReference type="InterPro" id="IPR018187">
    <property type="entry name" value="Asp/Glu_racemase_AS_1"/>
</dbReference>
<proteinExistence type="predicted"/>
<dbReference type="Proteomes" id="UP000230796">
    <property type="component" value="Unassembled WGS sequence"/>
</dbReference>
<reference evidence="3" key="1">
    <citation type="submission" date="2017-09" db="EMBL/GenBank/DDBJ databases">
        <title>Depth-based differentiation of microbial function through sediment-hosted aquifers and enrichment of novel symbionts in the deep terrestrial subsurface.</title>
        <authorList>
            <person name="Probst A.J."/>
            <person name="Ladd B."/>
            <person name="Jarett J.K."/>
            <person name="Geller-Mcgrath D.E."/>
            <person name="Sieber C.M.K."/>
            <person name="Emerson J.B."/>
            <person name="Anantharaman K."/>
            <person name="Thomas B.C."/>
            <person name="Malmstrom R."/>
            <person name="Stieglmeier M."/>
            <person name="Klingl A."/>
            <person name="Woyke T."/>
            <person name="Ryan C.M."/>
            <person name="Banfield J.F."/>
        </authorList>
    </citation>
    <scope>NUCLEOTIDE SEQUENCE [LARGE SCALE GENOMIC DNA]</scope>
</reference>
<accession>A0A2H0VI72</accession>
<dbReference type="InterPro" id="IPR001920">
    <property type="entry name" value="Asp/Glu_race"/>
</dbReference>
<dbReference type="PANTHER" id="PTHR21198:SF3">
    <property type="entry name" value="GLUTAMATE RACEMASE"/>
    <property type="match status" value="1"/>
</dbReference>
<keyword evidence="1" id="KW-0413">Isomerase</keyword>
<dbReference type="GO" id="GO:0047661">
    <property type="term" value="F:amino-acid racemase activity"/>
    <property type="evidence" value="ECO:0007669"/>
    <property type="project" value="InterPro"/>
</dbReference>